<keyword evidence="3 5" id="KW-1133">Transmembrane helix</keyword>
<accession>A0A224Y0M8</accession>
<feature type="transmembrane region" description="Helical" evidence="5">
    <location>
        <begin position="33"/>
        <end position="53"/>
    </location>
</feature>
<dbReference type="GO" id="GO:0016020">
    <property type="term" value="C:membrane"/>
    <property type="evidence" value="ECO:0007669"/>
    <property type="project" value="UniProtKB-SubCell"/>
</dbReference>
<keyword evidence="4 5" id="KW-0472">Membrane</keyword>
<dbReference type="AlphaFoldDB" id="A0A224Y0M8"/>
<dbReference type="GO" id="GO:0022857">
    <property type="term" value="F:transmembrane transporter activity"/>
    <property type="evidence" value="ECO:0007669"/>
    <property type="project" value="InterPro"/>
</dbReference>
<protein>
    <submittedName>
        <fullName evidence="7">Putative organic cation transporter</fullName>
    </submittedName>
</protein>
<reference evidence="7" key="1">
    <citation type="journal article" date="2018" name="PLoS Negl. Trop. Dis.">
        <title>An insight into the salivary gland and fat body transcriptome of Panstrongylus lignarius (Hemiptera: Heteroptera), the main vector of Chagas disease in Peru.</title>
        <authorList>
            <person name="Nevoa J.C."/>
            <person name="Mendes M.T."/>
            <person name="da Silva M.V."/>
            <person name="Soares S.C."/>
            <person name="Oliveira C.J.F."/>
            <person name="Ribeiro J.M.C."/>
        </authorList>
    </citation>
    <scope>NUCLEOTIDE SEQUENCE</scope>
</reference>
<dbReference type="InterPro" id="IPR020846">
    <property type="entry name" value="MFS_dom"/>
</dbReference>
<feature type="domain" description="Major facilitator superfamily (MFS) profile" evidence="6">
    <location>
        <begin position="1"/>
        <end position="115"/>
    </location>
</feature>
<sequence>MVVALLGRFCMSAVFAVIILHTSELFPTSNRNSAIGTSLTMAQLGAIVAPFIVDTLGDIAWYIPSTLCGVVSILAGILILLLPETRNKPLMDTLQEVRSIESKEKVSCANCFTFT</sequence>
<dbReference type="SUPFAM" id="SSF103473">
    <property type="entry name" value="MFS general substrate transporter"/>
    <property type="match status" value="1"/>
</dbReference>
<organism evidence="7">
    <name type="scientific">Panstrongylus lignarius</name>
    <dbReference type="NCBI Taxonomy" id="156445"/>
    <lineage>
        <taxon>Eukaryota</taxon>
        <taxon>Metazoa</taxon>
        <taxon>Ecdysozoa</taxon>
        <taxon>Arthropoda</taxon>
        <taxon>Hexapoda</taxon>
        <taxon>Insecta</taxon>
        <taxon>Pterygota</taxon>
        <taxon>Neoptera</taxon>
        <taxon>Paraneoptera</taxon>
        <taxon>Hemiptera</taxon>
        <taxon>Heteroptera</taxon>
        <taxon>Panheteroptera</taxon>
        <taxon>Cimicomorpha</taxon>
        <taxon>Reduviidae</taxon>
        <taxon>Triatominae</taxon>
        <taxon>Panstrongylus</taxon>
    </lineage>
</organism>
<keyword evidence="2 5" id="KW-0812">Transmembrane</keyword>
<feature type="transmembrane region" description="Helical" evidence="5">
    <location>
        <begin position="59"/>
        <end position="82"/>
    </location>
</feature>
<feature type="transmembrane region" description="Helical" evidence="5">
    <location>
        <begin position="6"/>
        <end position="26"/>
    </location>
</feature>
<dbReference type="InterPro" id="IPR036259">
    <property type="entry name" value="MFS_trans_sf"/>
</dbReference>
<dbReference type="PROSITE" id="PS50850">
    <property type="entry name" value="MFS"/>
    <property type="match status" value="1"/>
</dbReference>
<evidence type="ECO:0000256" key="5">
    <source>
        <dbReference type="SAM" id="Phobius"/>
    </source>
</evidence>
<proteinExistence type="predicted"/>
<dbReference type="PANTHER" id="PTHR24064">
    <property type="entry name" value="SOLUTE CARRIER FAMILY 22 MEMBER"/>
    <property type="match status" value="1"/>
</dbReference>
<evidence type="ECO:0000256" key="2">
    <source>
        <dbReference type="ARBA" id="ARBA00022692"/>
    </source>
</evidence>
<evidence type="ECO:0000256" key="3">
    <source>
        <dbReference type="ARBA" id="ARBA00022989"/>
    </source>
</evidence>
<evidence type="ECO:0000256" key="4">
    <source>
        <dbReference type="ARBA" id="ARBA00023136"/>
    </source>
</evidence>
<dbReference type="InterPro" id="IPR011701">
    <property type="entry name" value="MFS"/>
</dbReference>
<evidence type="ECO:0000259" key="6">
    <source>
        <dbReference type="PROSITE" id="PS50850"/>
    </source>
</evidence>
<dbReference type="Pfam" id="PF07690">
    <property type="entry name" value="MFS_1"/>
    <property type="match status" value="1"/>
</dbReference>
<dbReference type="Gene3D" id="1.20.1250.20">
    <property type="entry name" value="MFS general substrate transporter like domains"/>
    <property type="match status" value="1"/>
</dbReference>
<comment type="subcellular location">
    <subcellularLocation>
        <location evidence="1">Membrane</location>
        <topology evidence="1">Multi-pass membrane protein</topology>
    </subcellularLocation>
</comment>
<evidence type="ECO:0000256" key="1">
    <source>
        <dbReference type="ARBA" id="ARBA00004141"/>
    </source>
</evidence>
<dbReference type="EMBL" id="GFTR01001914">
    <property type="protein sequence ID" value="JAW14512.1"/>
    <property type="molecule type" value="Transcribed_RNA"/>
</dbReference>
<name>A0A224Y0M8_9HEMI</name>
<evidence type="ECO:0000313" key="7">
    <source>
        <dbReference type="EMBL" id="JAW14512.1"/>
    </source>
</evidence>